<name>A0A1Q9E7Y1_SYMMI</name>
<proteinExistence type="predicted"/>
<organism evidence="3 4">
    <name type="scientific">Symbiodinium microadriaticum</name>
    <name type="common">Dinoflagellate</name>
    <name type="synonym">Zooxanthella microadriatica</name>
    <dbReference type="NCBI Taxonomy" id="2951"/>
    <lineage>
        <taxon>Eukaryota</taxon>
        <taxon>Sar</taxon>
        <taxon>Alveolata</taxon>
        <taxon>Dinophyceae</taxon>
        <taxon>Suessiales</taxon>
        <taxon>Symbiodiniaceae</taxon>
        <taxon>Symbiodinium</taxon>
    </lineage>
</organism>
<keyword evidence="2" id="KW-0812">Transmembrane</keyword>
<comment type="caution">
    <text evidence="3">The sequence shown here is derived from an EMBL/GenBank/DDBJ whole genome shotgun (WGS) entry which is preliminary data.</text>
</comment>
<feature type="region of interest" description="Disordered" evidence="1">
    <location>
        <begin position="1211"/>
        <end position="1309"/>
    </location>
</feature>
<evidence type="ECO:0000313" key="3">
    <source>
        <dbReference type="EMBL" id="OLQ03520.1"/>
    </source>
</evidence>
<dbReference type="PANTHER" id="PTHR48125">
    <property type="entry name" value="LP07818P1"/>
    <property type="match status" value="1"/>
</dbReference>
<feature type="region of interest" description="Disordered" evidence="1">
    <location>
        <begin position="500"/>
        <end position="546"/>
    </location>
</feature>
<feature type="compositionally biased region" description="Basic and acidic residues" evidence="1">
    <location>
        <begin position="363"/>
        <end position="469"/>
    </location>
</feature>
<reference evidence="3 4" key="1">
    <citation type="submission" date="2016-02" db="EMBL/GenBank/DDBJ databases">
        <title>Genome analysis of coral dinoflagellate symbionts highlights evolutionary adaptations to a symbiotic lifestyle.</title>
        <authorList>
            <person name="Aranda M."/>
            <person name="Li Y."/>
            <person name="Liew Y.J."/>
            <person name="Baumgarten S."/>
            <person name="Simakov O."/>
            <person name="Wilson M."/>
            <person name="Piel J."/>
            <person name="Ashoor H."/>
            <person name="Bougouffa S."/>
            <person name="Bajic V.B."/>
            <person name="Ryu T."/>
            <person name="Ravasi T."/>
            <person name="Bayer T."/>
            <person name="Micklem G."/>
            <person name="Kim H."/>
            <person name="Bhak J."/>
            <person name="Lajeunesse T.C."/>
            <person name="Voolstra C.R."/>
        </authorList>
    </citation>
    <scope>NUCLEOTIDE SEQUENCE [LARGE SCALE GENOMIC DNA]</scope>
    <source>
        <strain evidence="3 4">CCMP2467</strain>
    </source>
</reference>
<keyword evidence="2" id="KW-1133">Transmembrane helix</keyword>
<feature type="compositionally biased region" description="Basic residues" evidence="1">
    <location>
        <begin position="566"/>
        <end position="575"/>
    </location>
</feature>
<feature type="compositionally biased region" description="Acidic residues" evidence="1">
    <location>
        <begin position="527"/>
        <end position="536"/>
    </location>
</feature>
<protein>
    <submittedName>
        <fullName evidence="3">Neurofilament heavy polypeptide</fullName>
    </submittedName>
</protein>
<feature type="region of interest" description="Disordered" evidence="1">
    <location>
        <begin position="327"/>
        <end position="478"/>
    </location>
</feature>
<feature type="compositionally biased region" description="Pro residues" evidence="1">
    <location>
        <begin position="213"/>
        <end position="238"/>
    </location>
</feature>
<feature type="compositionally biased region" description="Basic and acidic residues" evidence="1">
    <location>
        <begin position="640"/>
        <end position="653"/>
    </location>
</feature>
<dbReference type="EMBL" id="LSRX01000234">
    <property type="protein sequence ID" value="OLQ03520.1"/>
    <property type="molecule type" value="Genomic_DNA"/>
</dbReference>
<feature type="compositionally biased region" description="Basic residues" evidence="1">
    <location>
        <begin position="959"/>
        <end position="975"/>
    </location>
</feature>
<sequence length="1827" mass="201655">MTDISDCHFDLTAGRLRSGDYYWASIVGIIGLSWWLAAGPTLFILPAMVTGGLLRTGNGLSWRDIGITVCGSSLLVMVSVIVVAYQYECRAMPKFEEYREYAKSLGLEVFTYIDRVVADKATFLLWLDEQQKAAESAATTLRQMREHPLFPSFCEAVNVTAEQWGQDGNPEHVATEVQFFNEWLAAKEIEQAVGPTFGVSAMDTMETQASPGPTSPGPPTTAMPPPSLPPRPPPPPPMTEDAEITYATEEDVPRPPLDYEGSSPEVRKQLAPVFESAGAESGNNERQQMALAATILKNDPVAFSAALETAPIDELRAVHRALHKTLYGESPPVKVQAPPTTKQVDLVEASVSTGTGSGGEAPGKAEEPKIEEHDKKIPYDIEPDKKKPKEKDSGHESEQDKDKPKEKDSGHESEQDKDKPKEKDSGHESEQDKDKPKDKDSGHESEQEEEKPKEEDSGHESEPDEEKPRPAKAHLPVKPYKYPLDAPLEHVIGLVRGLVSTEDAPRYEDQVGARGKRRAAPRRRQDEDEADEEEGEPIPPDEVVRGMERMCIAEACKEVEAEEVKRGKKLPKGKTAKAAQAKEAQEEEEEEEAEDEEGFDEEECEPPVRTTKAATKKAKSPKNAVEEPEVSKPPKKGKKAKDMNEAMPEDPKGPAKKKKKAEEVEEESKPEGLKGPAKKKKKATEMEEPEDSKGPLKKKKKQAPGMEEEPMPEDSKGAAKKKKKKKAAELEEESEPEDSKGPAKKKKKARELEEESEPEDSKGPKKKKGAELEEESEPEGAKGPAKKKKKAAEMEEESKPEDSKGPKKKKAPEMEEESKPEDSKGPKKKKAPEMEEESKPEDSKGPKKKKATEMEEESKPEDSKGPKKKKKKASEMEEEEPEDPIASTIGKIMKSGPCKGMLRVDKSRFQDCQGVIYSYNIRNETVTQEDLEDEDAGDAEAAAAEAPCKSAKSTPAAKTKSKPKAKGSSKAKATKKKDEEVTDIQRNYIVADLFAGHQYRSWFHPPFEGYHEFESGALQKSFTWLAMFGSETAKPVKLFSDDGFIHRLYRKLDRKSMREKTTKTVRRWWKGNRQCYTGKPKEMKASQIYPPKFGTQVRNKFLLYASVVPKPDSKIVDFTNVECELKRSDQVPRMTFKEKVNLYFAKTKQEPPTPDGRERQLALPAPPAKAAEPCQVLALKKEAPVACKTLTSCPAKAPANLSLTCPPCEADSAGGPTKKAKMVSPPPKSGKVTWTDQPAKASTPPRDPAKATVPSPEPSKAATPSPNPSKAATPSPEPSKAATPSPKSILATPKSSGTPESSDERNKSNQDLLTHVATLYTNGDEMAIVPESYMERQSLYSQFKRLQVRHVRTREEEAEGTHEMGWRTRRQLLQLHGDDSDLVVTVLLGHAEKQRTRDSMQVEEKLEIEAHQAMMGANAMNNMLVNSSHKPIMHTGVPADPNAQTGCLGMNAGGSADPVAAGKGKGGQSMLGHIDELNNSFANLQALTASKDSPETQYFAAVELARQRLELFSQEPDDLAELLISNYAAGSSSAANVQVTADRALKWCETRGGNTAEKDLVWKLSKLATSGKHPQNAERDLHAAVRKYGLKMKINIEYIPVRLFNPSTETIYQTTLPVICPVSLATAIWHEGPDIFESIFLGAEGKDGAQRFWQNAKKNASWFMGAEIPESSFPGLLPIFLYGDDVDAYRNSDAGAISAVGWGCDFGYKREAMLQNFLLAVYAEYTACEHTHDDVMAYAVEKFKVMGDPRINHPWHASGFRFYLSSCRGDLKWINVCVQLFPSPLAGALLFAVTMLIFSLCVWYPRSVQPPGPDEETTDSEDSTFET</sequence>
<feature type="compositionally biased region" description="Low complexity" evidence="1">
    <location>
        <begin position="939"/>
        <end position="958"/>
    </location>
</feature>
<evidence type="ECO:0000313" key="4">
    <source>
        <dbReference type="Proteomes" id="UP000186817"/>
    </source>
</evidence>
<feature type="region of interest" description="Disordered" evidence="1">
    <location>
        <begin position="560"/>
        <end position="897"/>
    </location>
</feature>
<feature type="compositionally biased region" description="Acidic residues" evidence="1">
    <location>
        <begin position="929"/>
        <end position="938"/>
    </location>
</feature>
<keyword evidence="2" id="KW-0472">Membrane</keyword>
<keyword evidence="4" id="KW-1185">Reference proteome</keyword>
<feature type="region of interest" description="Disordered" evidence="1">
    <location>
        <begin position="205"/>
        <end position="241"/>
    </location>
</feature>
<feature type="transmembrane region" description="Helical" evidence="2">
    <location>
        <begin position="21"/>
        <end position="45"/>
    </location>
</feature>
<feature type="transmembrane region" description="Helical" evidence="2">
    <location>
        <begin position="65"/>
        <end position="87"/>
    </location>
</feature>
<feature type="compositionally biased region" description="Acidic residues" evidence="1">
    <location>
        <begin position="585"/>
        <end position="605"/>
    </location>
</feature>
<dbReference type="Proteomes" id="UP000186817">
    <property type="component" value="Unassembled WGS sequence"/>
</dbReference>
<feature type="region of interest" description="Disordered" evidence="1">
    <location>
        <begin position="929"/>
        <end position="978"/>
    </location>
</feature>
<gene>
    <name evidence="3" type="primary">NEFH</name>
    <name evidence="3" type="ORF">AK812_SmicGene13509</name>
</gene>
<evidence type="ECO:0000256" key="2">
    <source>
        <dbReference type="SAM" id="Phobius"/>
    </source>
</evidence>
<evidence type="ECO:0000256" key="1">
    <source>
        <dbReference type="SAM" id="MobiDB-lite"/>
    </source>
</evidence>
<accession>A0A1Q9E7Y1</accession>
<dbReference type="PANTHER" id="PTHR48125:SF12">
    <property type="entry name" value="AT HOOK TRANSCRIPTION FACTOR FAMILY-RELATED"/>
    <property type="match status" value="1"/>
</dbReference>
<feature type="compositionally biased region" description="Polar residues" evidence="1">
    <location>
        <begin position="1262"/>
        <end position="1272"/>
    </location>
</feature>
<dbReference type="OrthoDB" id="10340468at2759"/>